<sequence>KTVFAVFLSGAVIISPRLGVGDIIQDFSGQL</sequence>
<organism evidence="1">
    <name type="scientific">hydrothermal vent metagenome</name>
    <dbReference type="NCBI Taxonomy" id="652676"/>
    <lineage>
        <taxon>unclassified sequences</taxon>
        <taxon>metagenomes</taxon>
        <taxon>ecological metagenomes</taxon>
    </lineage>
</organism>
<feature type="non-terminal residue" evidence="1">
    <location>
        <position position="1"/>
    </location>
</feature>
<dbReference type="EMBL" id="UOFI01000138">
    <property type="protein sequence ID" value="VAW68774.1"/>
    <property type="molecule type" value="Genomic_DNA"/>
</dbReference>
<evidence type="ECO:0000313" key="1">
    <source>
        <dbReference type="EMBL" id="VAW68774.1"/>
    </source>
</evidence>
<gene>
    <name evidence="1" type="ORF">MNBD_GAMMA09-3611</name>
</gene>
<name>A0A3B0YIU7_9ZZZZ</name>
<proteinExistence type="predicted"/>
<dbReference type="AlphaFoldDB" id="A0A3B0YIU7"/>
<accession>A0A3B0YIU7</accession>
<reference evidence="1" key="1">
    <citation type="submission" date="2018-06" db="EMBL/GenBank/DDBJ databases">
        <authorList>
            <person name="Zhirakovskaya E."/>
        </authorList>
    </citation>
    <scope>NUCLEOTIDE SEQUENCE</scope>
</reference>
<protein>
    <submittedName>
        <fullName evidence="1">Uncharacterized protein</fullName>
    </submittedName>
</protein>